<reference evidence="7" key="1">
    <citation type="submission" date="2007-04" db="EMBL/GenBank/DDBJ databases">
        <authorList>
            <consortium name="The Broad Institute Genome Sequencing Platform"/>
            <person name="Birren B."/>
            <person name="Lander E."/>
            <person name="Galagan J."/>
            <person name="Nusbaum C."/>
            <person name="Devon K."/>
            <person name="Ma L.-J."/>
            <person name="Jaffe D."/>
            <person name="Butler J."/>
            <person name="Alvarez P."/>
            <person name="Gnerre S."/>
            <person name="Grabherr M."/>
            <person name="Kleber M."/>
            <person name="Mauceli E."/>
            <person name="Brockman W."/>
            <person name="MacCallum I.A."/>
            <person name="Young S."/>
            <person name="LaButti K."/>
            <person name="DeCaprio D."/>
            <person name="Crawford M."/>
            <person name="Koehrsen M."/>
            <person name="Engels R."/>
            <person name="Montgomery P."/>
            <person name="Pearson M."/>
            <person name="Howarth C."/>
            <person name="Larson L."/>
            <person name="White J."/>
            <person name="O'Leary S."/>
            <person name="Kodira C."/>
            <person name="Zeng Q."/>
            <person name="Yandava C."/>
            <person name="Alvarado L."/>
            <person name="Kistler C."/>
            <person name="Shim W.-B."/>
            <person name="Kang S."/>
            <person name="Woloshuk C."/>
        </authorList>
    </citation>
    <scope>NUCLEOTIDE SEQUENCE</scope>
    <source>
        <strain evidence="7">4287</strain>
    </source>
</reference>
<evidence type="ECO:0000313" key="7">
    <source>
        <dbReference type="EMBL" id="KNB05880.1"/>
    </source>
</evidence>
<feature type="region of interest" description="Disordered" evidence="5">
    <location>
        <begin position="120"/>
        <end position="153"/>
    </location>
</feature>
<dbReference type="InterPro" id="IPR040049">
    <property type="entry name" value="Ribosomal_mS25/mL61"/>
</dbReference>
<dbReference type="Pfam" id="PF05047">
    <property type="entry name" value="L51_S25_CI-B8"/>
    <property type="match status" value="1"/>
</dbReference>
<name>A0A0J9V3K2_FUSO4</name>
<feature type="compositionally biased region" description="Polar residues" evidence="5">
    <location>
        <begin position="133"/>
        <end position="146"/>
    </location>
</feature>
<dbReference type="PANTHER" id="PTHR13274:SF2">
    <property type="entry name" value="SMALL RIBOSOMAL SUBUNIT PROTEIN MS25"/>
    <property type="match status" value="1"/>
</dbReference>
<keyword evidence="2" id="KW-0689">Ribosomal protein</keyword>
<dbReference type="OrthoDB" id="1696305at2759"/>
<dbReference type="GO" id="GO:1990904">
    <property type="term" value="C:ribonucleoprotein complex"/>
    <property type="evidence" value="ECO:0007669"/>
    <property type="project" value="UniProtKB-KW"/>
</dbReference>
<feature type="compositionally biased region" description="Basic and acidic residues" evidence="5">
    <location>
        <begin position="211"/>
        <end position="224"/>
    </location>
</feature>
<dbReference type="EMBL" id="DS231703">
    <property type="protein sequence ID" value="KNB05880.1"/>
    <property type="molecule type" value="Genomic_DNA"/>
</dbReference>
<organism evidence="7 8">
    <name type="scientific">Fusarium oxysporum f. sp. lycopersici (strain 4287 / CBS 123668 / FGSC 9935 / NRRL 34936)</name>
    <name type="common">Fusarium vascular wilt of tomato</name>
    <dbReference type="NCBI Taxonomy" id="426428"/>
    <lineage>
        <taxon>Eukaryota</taxon>
        <taxon>Fungi</taxon>
        <taxon>Dikarya</taxon>
        <taxon>Ascomycota</taxon>
        <taxon>Pezizomycotina</taxon>
        <taxon>Sordariomycetes</taxon>
        <taxon>Hypocreomycetidae</taxon>
        <taxon>Hypocreales</taxon>
        <taxon>Nectriaceae</taxon>
        <taxon>Fusarium</taxon>
        <taxon>Fusarium oxysporum species complex</taxon>
    </lineage>
</organism>
<dbReference type="PANTHER" id="PTHR13274">
    <property type="entry name" value="MITOCHONDRIAL RIBOSOMAL PROTEIN S25"/>
    <property type="match status" value="1"/>
</dbReference>
<evidence type="ECO:0000256" key="4">
    <source>
        <dbReference type="ARBA" id="ARBA00023274"/>
    </source>
</evidence>
<evidence type="ECO:0000259" key="6">
    <source>
        <dbReference type="Pfam" id="PF05047"/>
    </source>
</evidence>
<protein>
    <recommendedName>
        <fullName evidence="6">Ribosomal protein/NADH dehydrogenase domain-containing protein</fullName>
    </recommendedName>
</protein>
<accession>A0A0J9V3K2</accession>
<dbReference type="SUPFAM" id="SSF52833">
    <property type="entry name" value="Thioredoxin-like"/>
    <property type="match status" value="1"/>
</dbReference>
<dbReference type="GeneID" id="28949677"/>
<dbReference type="Proteomes" id="UP000009097">
    <property type="component" value="Unassembled WGS sequence"/>
</dbReference>
<gene>
    <name evidence="7" type="ORF">FOXG_08022</name>
</gene>
<evidence type="ECO:0000256" key="5">
    <source>
        <dbReference type="SAM" id="MobiDB-lite"/>
    </source>
</evidence>
<dbReference type="GO" id="GO:0005840">
    <property type="term" value="C:ribosome"/>
    <property type="evidence" value="ECO:0007669"/>
    <property type="project" value="UniProtKB-KW"/>
</dbReference>
<evidence type="ECO:0000313" key="8">
    <source>
        <dbReference type="Proteomes" id="UP000009097"/>
    </source>
</evidence>
<dbReference type="AlphaFoldDB" id="A0A0J9V3K2"/>
<feature type="region of interest" description="Disordered" evidence="5">
    <location>
        <begin position="211"/>
        <end position="238"/>
    </location>
</feature>
<evidence type="ECO:0000256" key="2">
    <source>
        <dbReference type="ARBA" id="ARBA00022980"/>
    </source>
</evidence>
<evidence type="ECO:0000256" key="3">
    <source>
        <dbReference type="ARBA" id="ARBA00023128"/>
    </source>
</evidence>
<dbReference type="InterPro" id="IPR036249">
    <property type="entry name" value="Thioredoxin-like_sf"/>
</dbReference>
<keyword evidence="3" id="KW-0496">Mitochondrion</keyword>
<sequence length="238" mass="27176">MRSLGERFNKLRAISLPQTTIRDPLLTIESAHFLKMRPGCSNPPPRGDQNTYGLCNELQERSYGRQVSPYIKVSGTSTDTPKNRKFWRENLPRLKYHNPSVPMIVNRHSRNNKKPTLSIYLRKPDASTPAPATRSQPSSSRNNMSKATPPDADEKIITVDMTEKHSSHILEYVLAETRAVPIKPTKEEIRELQELDAMARQAEVDRARMRSLREEKKREEDMLKRARAAGGVAEEEDS</sequence>
<dbReference type="VEuPathDB" id="FungiDB:FOXG_08022"/>
<dbReference type="RefSeq" id="XP_018243925.1">
    <property type="nucleotide sequence ID" value="XM_018386739.1"/>
</dbReference>
<comment type="subcellular location">
    <subcellularLocation>
        <location evidence="1">Mitochondrion</location>
    </subcellularLocation>
</comment>
<evidence type="ECO:0000256" key="1">
    <source>
        <dbReference type="ARBA" id="ARBA00004173"/>
    </source>
</evidence>
<dbReference type="GO" id="GO:0005739">
    <property type="term" value="C:mitochondrion"/>
    <property type="evidence" value="ECO:0007669"/>
    <property type="project" value="UniProtKB-SubCell"/>
</dbReference>
<dbReference type="KEGG" id="fox:FOXG_08022"/>
<reference evidence="7" key="2">
    <citation type="journal article" date="2010" name="Nature">
        <title>Comparative genomics reveals mobile pathogenicity chromosomes in Fusarium.</title>
        <authorList>
            <person name="Ma L.J."/>
            <person name="van der Does H.C."/>
            <person name="Borkovich K.A."/>
            <person name="Coleman J.J."/>
            <person name="Daboussi M.J."/>
            <person name="Di Pietro A."/>
            <person name="Dufresne M."/>
            <person name="Freitag M."/>
            <person name="Grabherr M."/>
            <person name="Henrissat B."/>
            <person name="Houterman P.M."/>
            <person name="Kang S."/>
            <person name="Shim W.B."/>
            <person name="Woloshuk C."/>
            <person name="Xie X."/>
            <person name="Xu J.R."/>
            <person name="Antoniw J."/>
            <person name="Baker S.E."/>
            <person name="Bluhm B.H."/>
            <person name="Breakspear A."/>
            <person name="Brown D.W."/>
            <person name="Butchko R.A."/>
            <person name="Chapman S."/>
            <person name="Coulson R."/>
            <person name="Coutinho P.M."/>
            <person name="Danchin E.G."/>
            <person name="Diener A."/>
            <person name="Gale L.R."/>
            <person name="Gardiner D.M."/>
            <person name="Goff S."/>
            <person name="Hammond-Kosack K.E."/>
            <person name="Hilburn K."/>
            <person name="Hua-Van A."/>
            <person name="Jonkers W."/>
            <person name="Kazan K."/>
            <person name="Kodira C.D."/>
            <person name="Koehrsen M."/>
            <person name="Kumar L."/>
            <person name="Lee Y.H."/>
            <person name="Li L."/>
            <person name="Manners J.M."/>
            <person name="Miranda-Saavedra D."/>
            <person name="Mukherjee M."/>
            <person name="Park G."/>
            <person name="Park J."/>
            <person name="Park S.Y."/>
            <person name="Proctor R.H."/>
            <person name="Regev A."/>
            <person name="Ruiz-Roldan M.C."/>
            <person name="Sain D."/>
            <person name="Sakthikumar S."/>
            <person name="Sykes S."/>
            <person name="Schwartz D.C."/>
            <person name="Turgeon B.G."/>
            <person name="Wapinski I."/>
            <person name="Yoder O."/>
            <person name="Young S."/>
            <person name="Zeng Q."/>
            <person name="Zhou S."/>
            <person name="Galagan J."/>
            <person name="Cuomo C.A."/>
            <person name="Kistler H.C."/>
            <person name="Rep M."/>
        </authorList>
    </citation>
    <scope>NUCLEOTIDE SEQUENCE [LARGE SCALE GENOMIC DNA]</scope>
    <source>
        <strain evidence="7">4287</strain>
    </source>
</reference>
<dbReference type="InterPro" id="IPR007741">
    <property type="entry name" value="Ribosomal_mL43/mS25/NADH_DH"/>
</dbReference>
<dbReference type="GO" id="GO:0003735">
    <property type="term" value="F:structural constituent of ribosome"/>
    <property type="evidence" value="ECO:0007669"/>
    <property type="project" value="InterPro"/>
</dbReference>
<feature type="domain" description="Ribosomal protein/NADH dehydrogenase" evidence="6">
    <location>
        <begin position="84"/>
        <end position="121"/>
    </location>
</feature>
<proteinExistence type="predicted"/>
<keyword evidence="4" id="KW-0687">Ribonucleoprotein</keyword>